<protein>
    <submittedName>
        <fullName evidence="3">Uncharacterized protein</fullName>
    </submittedName>
</protein>
<dbReference type="VEuPathDB" id="VectorBase:SSCA002955"/>
<organism evidence="3 4">
    <name type="scientific">Sarcoptes scabiei</name>
    <name type="common">Itch mite</name>
    <name type="synonym">Acarus scabiei</name>
    <dbReference type="NCBI Taxonomy" id="52283"/>
    <lineage>
        <taxon>Eukaryota</taxon>
        <taxon>Metazoa</taxon>
        <taxon>Ecdysozoa</taxon>
        <taxon>Arthropoda</taxon>
        <taxon>Chelicerata</taxon>
        <taxon>Arachnida</taxon>
        <taxon>Acari</taxon>
        <taxon>Acariformes</taxon>
        <taxon>Sarcoptiformes</taxon>
        <taxon>Astigmata</taxon>
        <taxon>Psoroptidia</taxon>
        <taxon>Sarcoptoidea</taxon>
        <taxon>Sarcoptidae</taxon>
        <taxon>Sarcoptinae</taxon>
        <taxon>Sarcoptes</taxon>
    </lineage>
</organism>
<name>A0A131ZWB0_SARSC</name>
<evidence type="ECO:0000256" key="2">
    <source>
        <dbReference type="SAM" id="Phobius"/>
    </source>
</evidence>
<dbReference type="Proteomes" id="UP000616769">
    <property type="component" value="Unassembled WGS sequence"/>
</dbReference>
<feature type="transmembrane region" description="Helical" evidence="2">
    <location>
        <begin position="95"/>
        <end position="121"/>
    </location>
</feature>
<proteinExistence type="predicted"/>
<evidence type="ECO:0000256" key="1">
    <source>
        <dbReference type="SAM" id="MobiDB-lite"/>
    </source>
</evidence>
<dbReference type="AlphaFoldDB" id="A0A131ZWB0"/>
<gene>
    <name evidence="3" type="ORF">QR98_0013670</name>
</gene>
<dbReference type="EMBL" id="JXLN01003313">
    <property type="protein sequence ID" value="KPM02941.1"/>
    <property type="molecule type" value="Genomic_DNA"/>
</dbReference>
<comment type="caution">
    <text evidence="3">The sequence shown here is derived from an EMBL/GenBank/DDBJ whole genome shotgun (WGS) entry which is preliminary data.</text>
</comment>
<keyword evidence="2" id="KW-0812">Transmembrane</keyword>
<feature type="region of interest" description="Disordered" evidence="1">
    <location>
        <begin position="19"/>
        <end position="61"/>
    </location>
</feature>
<evidence type="ECO:0000313" key="3">
    <source>
        <dbReference type="EMBL" id="KPM02941.1"/>
    </source>
</evidence>
<evidence type="ECO:0000313" key="4">
    <source>
        <dbReference type="Proteomes" id="UP000616769"/>
    </source>
</evidence>
<sequence length="128" mass="14064">MNLFNATTVLFDQFSTITSSSSPSLESLASLPSTSSSSSSSSSPHSTSTDQPFNINGDEDGNDVRETNLWKEIYLKNNFSPGIDWKIPQYYSLPYQIIGTIFQGIILLLSSHCTVCVTLLYTRVLALV</sequence>
<keyword evidence="2" id="KW-1133">Transmembrane helix</keyword>
<accession>A0A131ZWB0</accession>
<keyword evidence="2" id="KW-0472">Membrane</keyword>
<feature type="compositionally biased region" description="Low complexity" evidence="1">
    <location>
        <begin position="19"/>
        <end position="49"/>
    </location>
</feature>
<reference evidence="3 4" key="1">
    <citation type="journal article" date="2015" name="Parasit. Vectors">
        <title>Draft genome of the scabies mite.</title>
        <authorList>
            <person name="Rider S.D.Jr."/>
            <person name="Morgan M.S."/>
            <person name="Arlian L.G."/>
        </authorList>
    </citation>
    <scope>NUCLEOTIDE SEQUENCE [LARGE SCALE GENOMIC DNA]</scope>
    <source>
        <strain evidence="3">Arlian Lab</strain>
    </source>
</reference>